<reference evidence="8" key="1">
    <citation type="submission" date="2015-06" db="EMBL/GenBank/DDBJ databases">
        <title>Expansion of signal transduction pathways in fungi by whole-genome duplication.</title>
        <authorList>
            <consortium name="DOE Joint Genome Institute"/>
            <person name="Corrochano L.M."/>
            <person name="Kuo A."/>
            <person name="Marcet-Houben M."/>
            <person name="Polaino S."/>
            <person name="Salamov A."/>
            <person name="Villalobos J.M."/>
            <person name="Alvarez M.I."/>
            <person name="Avalos J."/>
            <person name="Benito E.P."/>
            <person name="Benoit I."/>
            <person name="Burger G."/>
            <person name="Camino L.P."/>
            <person name="Canovas D."/>
            <person name="Cerda-Olmedo E."/>
            <person name="Cheng J.-F."/>
            <person name="Dominguez A."/>
            <person name="Elias M."/>
            <person name="Eslava A.P."/>
            <person name="Glaser F."/>
            <person name="Grimwood J."/>
            <person name="Gutierrez G."/>
            <person name="Heitman J."/>
            <person name="Henrissat B."/>
            <person name="Iturriaga E.A."/>
            <person name="Lang B.F."/>
            <person name="Lavin J.L."/>
            <person name="Lee S."/>
            <person name="Li W."/>
            <person name="Lindquist E."/>
            <person name="Lopez-Garcia S."/>
            <person name="Luque E.M."/>
            <person name="Marcos A.T."/>
            <person name="Martin J."/>
            <person name="McCluskey K."/>
            <person name="Medina H.R."/>
            <person name="Miralles-Duran A."/>
            <person name="Miyazaki A."/>
            <person name="Munoz-Torres E."/>
            <person name="Oguiza J.A."/>
            <person name="Ohm R."/>
            <person name="Olmedo M."/>
            <person name="Orejas M."/>
            <person name="Ortiz-Castellanos L."/>
            <person name="Pisabarro A.G."/>
            <person name="Rodriguez-Romero J."/>
            <person name="Ruiz-Herrera J."/>
            <person name="Ruiz-Vazquez R."/>
            <person name="Sanz C."/>
            <person name="Schackwitz W."/>
            <person name="Schmutz J."/>
            <person name="Shahriari M."/>
            <person name="Shelest E."/>
            <person name="Silva-Franco F."/>
            <person name="Soanes D."/>
            <person name="Syed K."/>
            <person name="Tagua V.G."/>
            <person name="Talbot N.J."/>
            <person name="Thon M."/>
            <person name="De vries R.P."/>
            <person name="Wiebenga A."/>
            <person name="Yadav J.S."/>
            <person name="Braun E.L."/>
            <person name="Baker S."/>
            <person name="Garre V."/>
            <person name="Horwitz B."/>
            <person name="Torres-Martinez S."/>
            <person name="Idnurm A."/>
            <person name="Herrera-Estrella A."/>
            <person name="Gabaldon T."/>
            <person name="Grigoriev I.V."/>
        </authorList>
    </citation>
    <scope>NUCLEOTIDE SEQUENCE [LARGE SCALE GENOMIC DNA]</scope>
    <source>
        <strain evidence="8">NRRL 1555(-)</strain>
    </source>
</reference>
<feature type="transmembrane region" description="Helical" evidence="5">
    <location>
        <begin position="245"/>
        <end position="269"/>
    </location>
</feature>
<dbReference type="GO" id="GO:0022857">
    <property type="term" value="F:transmembrane transporter activity"/>
    <property type="evidence" value="ECO:0007669"/>
    <property type="project" value="InterPro"/>
</dbReference>
<evidence type="ECO:0008006" key="9">
    <source>
        <dbReference type="Google" id="ProtNLM"/>
    </source>
</evidence>
<keyword evidence="4 5" id="KW-0472">Membrane</keyword>
<dbReference type="RefSeq" id="XP_018296810.1">
    <property type="nucleotide sequence ID" value="XM_018438194.1"/>
</dbReference>
<feature type="transmembrane region" description="Helical" evidence="5">
    <location>
        <begin position="137"/>
        <end position="155"/>
    </location>
</feature>
<evidence type="ECO:0000256" key="4">
    <source>
        <dbReference type="ARBA" id="ARBA00023136"/>
    </source>
</evidence>
<keyword evidence="8" id="KW-1185">Reference proteome</keyword>
<keyword evidence="3 5" id="KW-1133">Transmembrane helix</keyword>
<evidence type="ECO:0000256" key="5">
    <source>
        <dbReference type="SAM" id="Phobius"/>
    </source>
</evidence>
<dbReference type="GO" id="GO:0016020">
    <property type="term" value="C:membrane"/>
    <property type="evidence" value="ECO:0007669"/>
    <property type="project" value="UniProtKB-SubCell"/>
</dbReference>
<comment type="subcellular location">
    <subcellularLocation>
        <location evidence="1">Membrane</location>
        <topology evidence="1">Multi-pass membrane protein</topology>
    </subcellularLocation>
</comment>
<dbReference type="PANTHER" id="PTHR21576">
    <property type="entry name" value="UNCHARACTERIZED NODULIN-LIKE PROTEIN"/>
    <property type="match status" value="1"/>
</dbReference>
<feature type="transmembrane region" description="Helical" evidence="5">
    <location>
        <begin position="387"/>
        <end position="411"/>
    </location>
</feature>
<feature type="transmembrane region" description="Helical" evidence="5">
    <location>
        <begin position="326"/>
        <end position="344"/>
    </location>
</feature>
<feature type="transmembrane region" description="Helical" evidence="5">
    <location>
        <begin position="48"/>
        <end position="67"/>
    </location>
</feature>
<feature type="signal peptide" evidence="6">
    <location>
        <begin position="1"/>
        <end position="23"/>
    </location>
</feature>
<keyword evidence="6" id="KW-0732">Signal</keyword>
<feature type="transmembrane region" description="Helical" evidence="5">
    <location>
        <begin position="350"/>
        <end position="375"/>
    </location>
</feature>
<feature type="transmembrane region" description="Helical" evidence="5">
    <location>
        <begin position="103"/>
        <end position="125"/>
    </location>
</feature>
<organism evidence="7 8">
    <name type="scientific">Phycomyces blakesleeanus (strain ATCC 8743b / DSM 1359 / FGSC 10004 / NBRC 33097 / NRRL 1555)</name>
    <dbReference type="NCBI Taxonomy" id="763407"/>
    <lineage>
        <taxon>Eukaryota</taxon>
        <taxon>Fungi</taxon>
        <taxon>Fungi incertae sedis</taxon>
        <taxon>Mucoromycota</taxon>
        <taxon>Mucoromycotina</taxon>
        <taxon>Mucoromycetes</taxon>
        <taxon>Mucorales</taxon>
        <taxon>Phycomycetaceae</taxon>
        <taxon>Phycomyces</taxon>
    </lineage>
</organism>
<feature type="transmembrane region" description="Helical" evidence="5">
    <location>
        <begin position="294"/>
        <end position="314"/>
    </location>
</feature>
<dbReference type="AlphaFoldDB" id="A0A163EI05"/>
<dbReference type="Proteomes" id="UP000077315">
    <property type="component" value="Unassembled WGS sequence"/>
</dbReference>
<dbReference type="EMBL" id="KV440973">
    <property type="protein sequence ID" value="OAD78770.1"/>
    <property type="molecule type" value="Genomic_DNA"/>
</dbReference>
<evidence type="ECO:0000256" key="1">
    <source>
        <dbReference type="ARBA" id="ARBA00004141"/>
    </source>
</evidence>
<dbReference type="SUPFAM" id="SSF103473">
    <property type="entry name" value="MFS general substrate transporter"/>
    <property type="match status" value="1"/>
</dbReference>
<evidence type="ECO:0000256" key="6">
    <source>
        <dbReference type="SAM" id="SignalP"/>
    </source>
</evidence>
<evidence type="ECO:0000256" key="3">
    <source>
        <dbReference type="ARBA" id="ARBA00022989"/>
    </source>
</evidence>
<feature type="transmembrane region" description="Helical" evidence="5">
    <location>
        <begin position="431"/>
        <end position="450"/>
    </location>
</feature>
<name>A0A163EI05_PHYB8</name>
<feature type="transmembrane region" description="Helical" evidence="5">
    <location>
        <begin position="79"/>
        <end position="97"/>
    </location>
</feature>
<dbReference type="STRING" id="763407.A0A163EI05"/>
<feature type="transmembrane region" description="Helical" evidence="5">
    <location>
        <begin position="175"/>
        <end position="196"/>
    </location>
</feature>
<dbReference type="InterPro" id="IPR011701">
    <property type="entry name" value="MFS"/>
</dbReference>
<dbReference type="PANTHER" id="PTHR21576:SF158">
    <property type="entry name" value="RIBOSOMAL RNA-PROCESSING PROTEIN 12-LIKE CONSERVED DOMAIN-CONTAINING PROTEIN"/>
    <property type="match status" value="1"/>
</dbReference>
<dbReference type="GeneID" id="28999100"/>
<dbReference type="OrthoDB" id="410267at2759"/>
<dbReference type="VEuPathDB" id="FungiDB:PHYBLDRAFT_179694"/>
<evidence type="ECO:0000313" key="8">
    <source>
        <dbReference type="Proteomes" id="UP000077315"/>
    </source>
</evidence>
<evidence type="ECO:0000313" key="7">
    <source>
        <dbReference type="EMBL" id="OAD78770.1"/>
    </source>
</evidence>
<gene>
    <name evidence="7" type="ORF">PHYBLDRAFT_179694</name>
</gene>
<protein>
    <recommendedName>
        <fullName evidence="9">Nodulin-like domain-containing protein</fullName>
    </recommendedName>
</protein>
<accession>A0A163EI05</accession>
<dbReference type="InterPro" id="IPR036259">
    <property type="entry name" value="MFS_trans_sf"/>
</dbReference>
<keyword evidence="2 5" id="KW-0812">Transmembrane</keyword>
<dbReference type="Gene3D" id="1.20.1250.20">
    <property type="entry name" value="MFS general substrate transporter like domains"/>
    <property type="match status" value="1"/>
</dbReference>
<evidence type="ECO:0000256" key="2">
    <source>
        <dbReference type="ARBA" id="ARBA00022692"/>
    </source>
</evidence>
<dbReference type="InParanoid" id="A0A163EI05"/>
<proteinExistence type="predicted"/>
<dbReference type="Pfam" id="PF07690">
    <property type="entry name" value="MFS_1"/>
    <property type="match status" value="1"/>
</dbReference>
<feature type="chain" id="PRO_5007842623" description="Nodulin-like domain-containing protein" evidence="6">
    <location>
        <begin position="24"/>
        <end position="463"/>
    </location>
</feature>
<sequence length="463" mass="50268">MSSTRLSLGVSFAMALLVANVSGPQYVYPAFGSSLASRFEWTALQNSLVSTASFVGVSFSGPLNSWLIELWGIPNTLRAASLLGFSGFFLLAQTYVGRLPGHFVLSAIYLAMTGIAGAAGYLCALDSQSHNFKSHRGMSMGLTSASIGLSGLVFSQINDHYFKSSNSDGPDDGTYYFLLFLSVVMASGIMLGSYSLGPLRTDKEINDEYVPIETEEPITGASLPNLEEARPLFSTKQKDISGIDLLYHPVSLTLFFALFVILGIGYVYLASIGQLLSSLTTSSSDHDSQHLRNFHISIFSLANCASRAVFGTLSDIGKTRFGIHRLWIFWLALIWLLFGVVYLVTVVNTVGGLTVCTVIVAIVYGIGFGVAPAVTAEFGAKVFARNWGWLLFAPALGSQLFNVLFGAIYDYQAKQQHSHVCQGPICFQDTFRIAAICTAFCICMLSWAIYRQGLYRSQKPAVL</sequence>